<evidence type="ECO:0000313" key="5">
    <source>
        <dbReference type="Proteomes" id="UP000019478"/>
    </source>
</evidence>
<keyword evidence="2" id="KW-0521">NADP</keyword>
<gene>
    <name evidence="4" type="ORF">A1O3_08215</name>
</gene>
<dbReference type="PRINTS" id="PR00080">
    <property type="entry name" value="SDRFAMILY"/>
</dbReference>
<dbReference type="RefSeq" id="XP_007736504.1">
    <property type="nucleotide sequence ID" value="XM_007738314.1"/>
</dbReference>
<sequence length="268" mass="28230">MVHTFPGRFNGKVVAITGGASGMGAAMVARYVAEGAKVLVADMCAEDKGQAQAALYPKGSVYFHRVDISDAAQATSVVTETIKQFGDIDIVHNNASAVVWGPVDEMEPSQWDRCFKVGIDAPFYITRAVVPHFKKKKAGSIISTISTAGLTGDKGFACYCAVKAALANLTRAMAGDYAPYGIRVNAVAPGWTDTAMAAALKATPEIREMVASSTPLHRPGTPEELAAVMMFLASEDASFVTGAGKSKSVIHGLIRLGSHPLRNQLNPT</sequence>
<keyword evidence="5" id="KW-1185">Reference proteome</keyword>
<dbReference type="GeneID" id="19172304"/>
<dbReference type="AlphaFoldDB" id="W9XRI0"/>
<keyword evidence="3" id="KW-0560">Oxidoreductase</keyword>
<dbReference type="PRINTS" id="PR00081">
    <property type="entry name" value="GDHRDH"/>
</dbReference>
<dbReference type="InterPro" id="IPR002347">
    <property type="entry name" value="SDR_fam"/>
</dbReference>
<accession>W9XRI0</accession>
<protein>
    <recommendedName>
        <fullName evidence="6">3-oxoacyl-[acyl-carrier protein] reductase</fullName>
    </recommendedName>
</protein>
<reference evidence="4 5" key="1">
    <citation type="submission" date="2013-03" db="EMBL/GenBank/DDBJ databases">
        <title>The Genome Sequence of Capronia epimyces CBS 606.96.</title>
        <authorList>
            <consortium name="The Broad Institute Genomics Platform"/>
            <person name="Cuomo C."/>
            <person name="de Hoog S."/>
            <person name="Gorbushina A."/>
            <person name="Walker B."/>
            <person name="Young S.K."/>
            <person name="Zeng Q."/>
            <person name="Gargeya S."/>
            <person name="Fitzgerald M."/>
            <person name="Haas B."/>
            <person name="Abouelleil A."/>
            <person name="Allen A.W."/>
            <person name="Alvarado L."/>
            <person name="Arachchi H.M."/>
            <person name="Berlin A.M."/>
            <person name="Chapman S.B."/>
            <person name="Gainer-Dewar J."/>
            <person name="Goldberg J."/>
            <person name="Griggs A."/>
            <person name="Gujja S."/>
            <person name="Hansen M."/>
            <person name="Howarth C."/>
            <person name="Imamovic A."/>
            <person name="Ireland A."/>
            <person name="Larimer J."/>
            <person name="McCowan C."/>
            <person name="Murphy C."/>
            <person name="Pearson M."/>
            <person name="Poon T.W."/>
            <person name="Priest M."/>
            <person name="Roberts A."/>
            <person name="Saif S."/>
            <person name="Shea T."/>
            <person name="Sisk P."/>
            <person name="Sykes S."/>
            <person name="Wortman J."/>
            <person name="Nusbaum C."/>
            <person name="Birren B."/>
        </authorList>
    </citation>
    <scope>NUCLEOTIDE SEQUENCE [LARGE SCALE GENOMIC DNA]</scope>
    <source>
        <strain evidence="4 5">CBS 606.96</strain>
    </source>
</reference>
<dbReference type="Proteomes" id="UP000019478">
    <property type="component" value="Unassembled WGS sequence"/>
</dbReference>
<dbReference type="InterPro" id="IPR051122">
    <property type="entry name" value="SDR_DHRS6-like"/>
</dbReference>
<evidence type="ECO:0000313" key="4">
    <source>
        <dbReference type="EMBL" id="EXJ79930.1"/>
    </source>
</evidence>
<dbReference type="GO" id="GO:0016491">
    <property type="term" value="F:oxidoreductase activity"/>
    <property type="evidence" value="ECO:0007669"/>
    <property type="project" value="UniProtKB-KW"/>
</dbReference>
<organism evidence="4 5">
    <name type="scientific">Capronia epimyces CBS 606.96</name>
    <dbReference type="NCBI Taxonomy" id="1182542"/>
    <lineage>
        <taxon>Eukaryota</taxon>
        <taxon>Fungi</taxon>
        <taxon>Dikarya</taxon>
        <taxon>Ascomycota</taxon>
        <taxon>Pezizomycotina</taxon>
        <taxon>Eurotiomycetes</taxon>
        <taxon>Chaetothyriomycetidae</taxon>
        <taxon>Chaetothyriales</taxon>
        <taxon>Herpotrichiellaceae</taxon>
        <taxon>Capronia</taxon>
    </lineage>
</organism>
<evidence type="ECO:0000256" key="2">
    <source>
        <dbReference type="ARBA" id="ARBA00022857"/>
    </source>
</evidence>
<dbReference type="Pfam" id="PF13561">
    <property type="entry name" value="adh_short_C2"/>
    <property type="match status" value="1"/>
</dbReference>
<dbReference type="eggNOG" id="KOG0725">
    <property type="taxonomic scope" value="Eukaryota"/>
</dbReference>
<dbReference type="STRING" id="1182542.W9XRI0"/>
<dbReference type="NCBIfam" id="NF005559">
    <property type="entry name" value="PRK07231.1"/>
    <property type="match status" value="1"/>
</dbReference>
<dbReference type="HOGENOM" id="CLU_010194_1_0_1"/>
<dbReference type="PANTHER" id="PTHR43477:SF1">
    <property type="entry name" value="DIHYDROANTICAPSIN 7-DEHYDROGENASE"/>
    <property type="match status" value="1"/>
</dbReference>
<comment type="similarity">
    <text evidence="1">Belongs to the short-chain dehydrogenases/reductases (SDR) family.</text>
</comment>
<dbReference type="FunFam" id="3.40.50.720:FF:000084">
    <property type="entry name" value="Short-chain dehydrogenase reductase"/>
    <property type="match status" value="1"/>
</dbReference>
<dbReference type="CDD" id="cd05233">
    <property type="entry name" value="SDR_c"/>
    <property type="match status" value="1"/>
</dbReference>
<dbReference type="OrthoDB" id="47007at2759"/>
<comment type="caution">
    <text evidence="4">The sequence shown here is derived from an EMBL/GenBank/DDBJ whole genome shotgun (WGS) entry which is preliminary data.</text>
</comment>
<evidence type="ECO:0000256" key="3">
    <source>
        <dbReference type="ARBA" id="ARBA00023002"/>
    </source>
</evidence>
<name>W9XRI0_9EURO</name>
<proteinExistence type="inferred from homology"/>
<evidence type="ECO:0000256" key="1">
    <source>
        <dbReference type="ARBA" id="ARBA00006484"/>
    </source>
</evidence>
<dbReference type="Gene3D" id="3.40.50.720">
    <property type="entry name" value="NAD(P)-binding Rossmann-like Domain"/>
    <property type="match status" value="1"/>
</dbReference>
<dbReference type="InterPro" id="IPR036291">
    <property type="entry name" value="NAD(P)-bd_dom_sf"/>
</dbReference>
<dbReference type="PANTHER" id="PTHR43477">
    <property type="entry name" value="DIHYDROANTICAPSIN 7-DEHYDROGENASE"/>
    <property type="match status" value="1"/>
</dbReference>
<dbReference type="SUPFAM" id="SSF51735">
    <property type="entry name" value="NAD(P)-binding Rossmann-fold domains"/>
    <property type="match status" value="1"/>
</dbReference>
<dbReference type="EMBL" id="AMGY01000007">
    <property type="protein sequence ID" value="EXJ79930.1"/>
    <property type="molecule type" value="Genomic_DNA"/>
</dbReference>
<evidence type="ECO:0008006" key="6">
    <source>
        <dbReference type="Google" id="ProtNLM"/>
    </source>
</evidence>